<dbReference type="InterPro" id="IPR036291">
    <property type="entry name" value="NAD(P)-bd_dom_sf"/>
</dbReference>
<dbReference type="Gene3D" id="3.40.50.720">
    <property type="entry name" value="NAD(P)-binding Rossmann-like Domain"/>
    <property type="match status" value="1"/>
</dbReference>
<evidence type="ECO:0000259" key="5">
    <source>
        <dbReference type="Pfam" id="PF22725"/>
    </source>
</evidence>
<name>A0A5C8ESU4_BRAPL</name>
<keyword evidence="3" id="KW-0812">Transmembrane</keyword>
<keyword evidence="2" id="KW-0560">Oxidoreductase</keyword>
<dbReference type="SUPFAM" id="SSF51735">
    <property type="entry name" value="NAD(P)-binding Rossmann-fold domains"/>
    <property type="match status" value="1"/>
</dbReference>
<comment type="similarity">
    <text evidence="1">Belongs to the Gfo/Idh/MocA family.</text>
</comment>
<comment type="caution">
    <text evidence="6">The sequence shown here is derived from an EMBL/GenBank/DDBJ whole genome shotgun (WGS) entry which is preliminary data.</text>
</comment>
<dbReference type="PANTHER" id="PTHR22604">
    <property type="entry name" value="OXIDOREDUCTASES"/>
    <property type="match status" value="1"/>
</dbReference>
<evidence type="ECO:0000256" key="3">
    <source>
        <dbReference type="SAM" id="Phobius"/>
    </source>
</evidence>
<dbReference type="InterPro" id="IPR055170">
    <property type="entry name" value="GFO_IDH_MocA-like_dom"/>
</dbReference>
<keyword evidence="3" id="KW-1133">Transmembrane helix</keyword>
<dbReference type="EMBL" id="SAXY01000050">
    <property type="protein sequence ID" value="TXJ40433.1"/>
    <property type="molecule type" value="Genomic_DNA"/>
</dbReference>
<dbReference type="OrthoDB" id="9783105at2"/>
<dbReference type="InterPro" id="IPR050984">
    <property type="entry name" value="Gfo/Idh/MocA_domain"/>
</dbReference>
<dbReference type="Proteomes" id="UP000323176">
    <property type="component" value="Unassembled WGS sequence"/>
</dbReference>
<feature type="transmembrane region" description="Helical" evidence="3">
    <location>
        <begin position="342"/>
        <end position="365"/>
    </location>
</feature>
<evidence type="ECO:0000313" key="6">
    <source>
        <dbReference type="EMBL" id="TXJ40433.1"/>
    </source>
</evidence>
<dbReference type="AlphaFoldDB" id="A0A5C8ESU4"/>
<organism evidence="6 7">
    <name type="scientific">Brachyspira pilosicoli</name>
    <name type="common">Serpulina pilosicoli</name>
    <dbReference type="NCBI Taxonomy" id="52584"/>
    <lineage>
        <taxon>Bacteria</taxon>
        <taxon>Pseudomonadati</taxon>
        <taxon>Spirochaetota</taxon>
        <taxon>Spirochaetia</taxon>
        <taxon>Brachyspirales</taxon>
        <taxon>Brachyspiraceae</taxon>
        <taxon>Brachyspira</taxon>
    </lineage>
</organism>
<sequence length="372" mass="42988">MNNIRIGFIGAGHVSNSMSKAIDNIEGLEKYAVASRDINKAEKFAKDHNFKKNYGSYKEMLEDDNVELVYIATPVSYHYKHVKMSLEYGKHVLCEKTFTSNYQEAKELIDISKNKKLLLADAIWTRYMPSRYKIEEFLNSGIIGVPKMLEANLGYILTNKDRLFNKELSGGALYEIGIYPINLALSVLGNNFKDVNVVSIIDDNGIDLQSSVILKYYNGTIANLLYSINSMTDSKAVIACTKGYIIIENVNNPQNIYVYSQERKLLDSYSKNDGIRGYEYQLKSVVKSINNGMIECKDMPHNEILEEMKLVNIITEQNRTEQNRTEQNRTEQNRTEQNRTEIIFFIIYYYLKKSIHFYVLAFFILKKFRSKL</sequence>
<evidence type="ECO:0000259" key="4">
    <source>
        <dbReference type="Pfam" id="PF01408"/>
    </source>
</evidence>
<dbReference type="GO" id="GO:0000166">
    <property type="term" value="F:nucleotide binding"/>
    <property type="evidence" value="ECO:0007669"/>
    <property type="project" value="InterPro"/>
</dbReference>
<evidence type="ECO:0000313" key="7">
    <source>
        <dbReference type="Proteomes" id="UP000323176"/>
    </source>
</evidence>
<dbReference type="PANTHER" id="PTHR22604:SF105">
    <property type="entry name" value="TRANS-1,2-DIHYDROBENZENE-1,2-DIOL DEHYDROGENASE"/>
    <property type="match status" value="1"/>
</dbReference>
<dbReference type="Gene3D" id="3.30.360.10">
    <property type="entry name" value="Dihydrodipicolinate Reductase, domain 2"/>
    <property type="match status" value="1"/>
</dbReference>
<dbReference type="Pfam" id="PF01408">
    <property type="entry name" value="GFO_IDH_MocA"/>
    <property type="match status" value="1"/>
</dbReference>
<dbReference type="InterPro" id="IPR000683">
    <property type="entry name" value="Gfo/Idh/MocA-like_OxRdtase_N"/>
</dbReference>
<evidence type="ECO:0000256" key="1">
    <source>
        <dbReference type="ARBA" id="ARBA00010928"/>
    </source>
</evidence>
<dbReference type="SUPFAM" id="SSF55347">
    <property type="entry name" value="Glyceraldehyde-3-phosphate dehydrogenase-like, C-terminal domain"/>
    <property type="match status" value="1"/>
</dbReference>
<proteinExistence type="inferred from homology"/>
<dbReference type="Pfam" id="PF22725">
    <property type="entry name" value="GFO_IDH_MocA_C3"/>
    <property type="match status" value="1"/>
</dbReference>
<evidence type="ECO:0000256" key="2">
    <source>
        <dbReference type="ARBA" id="ARBA00023002"/>
    </source>
</evidence>
<protein>
    <submittedName>
        <fullName evidence="6">Gfo/Idh/MocA family oxidoreductase</fullName>
    </submittedName>
</protein>
<accession>A0A5C8ESU4</accession>
<keyword evidence="3" id="KW-0472">Membrane</keyword>
<feature type="domain" description="Gfo/Idh/MocA-like oxidoreductase N-terminal" evidence="4">
    <location>
        <begin position="4"/>
        <end position="118"/>
    </location>
</feature>
<gene>
    <name evidence="6" type="ORF">EPJ72_08340</name>
</gene>
<feature type="domain" description="GFO/IDH/MocA-like oxidoreductase" evidence="5">
    <location>
        <begin position="133"/>
        <end position="245"/>
    </location>
</feature>
<reference evidence="6 7" key="1">
    <citation type="journal article" date="1992" name="Lakartidningen">
        <title>[Penicillin V and not amoxicillin is the first choice preparation in acute otitis].</title>
        <authorList>
            <person name="Kamme C."/>
            <person name="Lundgren K."/>
            <person name="Prellner K."/>
        </authorList>
    </citation>
    <scope>NUCLEOTIDE SEQUENCE [LARGE SCALE GENOMIC DNA]</scope>
    <source>
        <strain evidence="6 7">PC5538III-hc</strain>
    </source>
</reference>
<dbReference type="GO" id="GO:0016491">
    <property type="term" value="F:oxidoreductase activity"/>
    <property type="evidence" value="ECO:0007669"/>
    <property type="project" value="UniProtKB-KW"/>
</dbReference>